<dbReference type="Proteomes" id="UP001194729">
    <property type="component" value="Unassembled WGS sequence"/>
</dbReference>
<dbReference type="Pfam" id="PF13715">
    <property type="entry name" value="CarbopepD_reg_2"/>
    <property type="match status" value="1"/>
</dbReference>
<dbReference type="PANTHER" id="PTHR30069:SF29">
    <property type="entry name" value="HEMOGLOBIN AND HEMOGLOBIN-HAPTOGLOBIN-BINDING PROTEIN 1-RELATED"/>
    <property type="match status" value="1"/>
</dbReference>
<evidence type="ECO:0000256" key="1">
    <source>
        <dbReference type="ARBA" id="ARBA00004571"/>
    </source>
</evidence>
<dbReference type="Gene3D" id="2.170.130.10">
    <property type="entry name" value="TonB-dependent receptor, plug domain"/>
    <property type="match status" value="1"/>
</dbReference>
<keyword evidence="2 8" id="KW-0813">Transport</keyword>
<dbReference type="PROSITE" id="PS52016">
    <property type="entry name" value="TONB_DEPENDENT_REC_3"/>
    <property type="match status" value="1"/>
</dbReference>
<keyword evidence="5 9" id="KW-0732">Signal</keyword>
<dbReference type="InterPro" id="IPR012910">
    <property type="entry name" value="Plug_dom"/>
</dbReference>
<keyword evidence="6 8" id="KW-0472">Membrane</keyword>
<keyword evidence="3 8" id="KW-1134">Transmembrane beta strand</keyword>
<evidence type="ECO:0000256" key="5">
    <source>
        <dbReference type="ARBA" id="ARBA00022729"/>
    </source>
</evidence>
<dbReference type="InterPro" id="IPR023997">
    <property type="entry name" value="TonB-dep_OMP_SusC/RagA_CS"/>
</dbReference>
<dbReference type="EMBL" id="JADKYU010000687">
    <property type="protein sequence ID" value="MBF4985231.1"/>
    <property type="molecule type" value="Genomic_DNA"/>
</dbReference>
<dbReference type="InterPro" id="IPR037066">
    <property type="entry name" value="Plug_dom_sf"/>
</dbReference>
<dbReference type="InterPro" id="IPR023996">
    <property type="entry name" value="TonB-dep_OMP_SusC/RagA"/>
</dbReference>
<dbReference type="InterPro" id="IPR008969">
    <property type="entry name" value="CarboxyPept-like_regulatory"/>
</dbReference>
<evidence type="ECO:0000256" key="6">
    <source>
        <dbReference type="ARBA" id="ARBA00023136"/>
    </source>
</evidence>
<dbReference type="Gene3D" id="2.40.170.20">
    <property type="entry name" value="TonB-dependent receptor, beta-barrel domain"/>
    <property type="match status" value="1"/>
</dbReference>
<accession>A0ABS0A797</accession>
<evidence type="ECO:0000259" key="10">
    <source>
        <dbReference type="Pfam" id="PF07715"/>
    </source>
</evidence>
<feature type="chain" id="PRO_5047013959" evidence="9">
    <location>
        <begin position="21"/>
        <end position="960"/>
    </location>
</feature>
<evidence type="ECO:0000256" key="8">
    <source>
        <dbReference type="PROSITE-ProRule" id="PRU01360"/>
    </source>
</evidence>
<dbReference type="SUPFAM" id="SSF56935">
    <property type="entry name" value="Porins"/>
    <property type="match status" value="1"/>
</dbReference>
<proteinExistence type="inferred from homology"/>
<evidence type="ECO:0000256" key="4">
    <source>
        <dbReference type="ARBA" id="ARBA00022692"/>
    </source>
</evidence>
<name>A0ABS0A797_9FLAO</name>
<protein>
    <submittedName>
        <fullName evidence="11">SusC/RagA family TonB-linked outer membrane protein</fullName>
    </submittedName>
</protein>
<keyword evidence="4 8" id="KW-0812">Transmembrane</keyword>
<dbReference type="SUPFAM" id="SSF49464">
    <property type="entry name" value="Carboxypeptidase regulatory domain-like"/>
    <property type="match status" value="1"/>
</dbReference>
<evidence type="ECO:0000256" key="3">
    <source>
        <dbReference type="ARBA" id="ARBA00022452"/>
    </source>
</evidence>
<evidence type="ECO:0000313" key="11">
    <source>
        <dbReference type="EMBL" id="MBF4985231.1"/>
    </source>
</evidence>
<keyword evidence="12" id="KW-1185">Reference proteome</keyword>
<gene>
    <name evidence="11" type="ORF">FNJ87_13135</name>
</gene>
<comment type="similarity">
    <text evidence="8">Belongs to the TonB-dependent receptor family.</text>
</comment>
<feature type="signal peptide" evidence="9">
    <location>
        <begin position="1"/>
        <end position="20"/>
    </location>
</feature>
<comment type="subcellular location">
    <subcellularLocation>
        <location evidence="1 8">Cell outer membrane</location>
        <topology evidence="1 8">Multi-pass membrane protein</topology>
    </subcellularLocation>
</comment>
<reference evidence="11 12" key="1">
    <citation type="submission" date="2020-11" db="EMBL/GenBank/DDBJ databases">
        <title>P. mediterranea TC4 genome.</title>
        <authorList>
            <person name="Molmeret M."/>
        </authorList>
    </citation>
    <scope>NUCLEOTIDE SEQUENCE [LARGE SCALE GENOMIC DNA]</scope>
    <source>
        <strain evidence="11 12">TC4</strain>
    </source>
</reference>
<dbReference type="InterPro" id="IPR039426">
    <property type="entry name" value="TonB-dep_rcpt-like"/>
</dbReference>
<evidence type="ECO:0000256" key="7">
    <source>
        <dbReference type="ARBA" id="ARBA00023237"/>
    </source>
</evidence>
<evidence type="ECO:0000313" key="12">
    <source>
        <dbReference type="Proteomes" id="UP001194729"/>
    </source>
</evidence>
<comment type="caution">
    <text evidence="11">The sequence shown here is derived from an EMBL/GenBank/DDBJ whole genome shotgun (WGS) entry which is preliminary data.</text>
</comment>
<dbReference type="PANTHER" id="PTHR30069">
    <property type="entry name" value="TONB-DEPENDENT OUTER MEMBRANE RECEPTOR"/>
    <property type="match status" value="1"/>
</dbReference>
<evidence type="ECO:0000256" key="9">
    <source>
        <dbReference type="SAM" id="SignalP"/>
    </source>
</evidence>
<evidence type="ECO:0000256" key="2">
    <source>
        <dbReference type="ARBA" id="ARBA00022448"/>
    </source>
</evidence>
<dbReference type="NCBIfam" id="TIGR04057">
    <property type="entry name" value="SusC_RagA_signa"/>
    <property type="match status" value="1"/>
</dbReference>
<feature type="domain" description="TonB-dependent receptor plug" evidence="10">
    <location>
        <begin position="114"/>
        <end position="224"/>
    </location>
</feature>
<dbReference type="Pfam" id="PF07715">
    <property type="entry name" value="Plug"/>
    <property type="match status" value="1"/>
</dbReference>
<sequence>MNQKFKTALLFLILPLLAVAQSVITGTIKDASTGLPVPSASVLVKGTSNGTATDFDGNYTLNNVPDGAVIVFSYIGYTAQEVVFNGQSSIDISLAENPSELDAIVLIGYGSIKQENVTSAQETIKSEEFNKGAITSPGQLIAGKAAGVQVTAASGRPGDGPVIRVRPGSTLSGSQDALYVVDGVPLDQSNASLNSINPNDIESITILKDASATAIYGNRASNGVVLITTKKANFSSDLKVRYDVQFAVEKVDNYIDVLTGDEFRQMVADQGRDTSILGDANTDWQDAIYQNGTRAIHNLTIEKGYDNTSIRASLGYNNEHGTLQRSGYERASLSLNVIQKLLDNKLKLTFTSQLAQEEIRNADTGAVGAAVVFDPTQPIFSGSDLYGGYFEYTNSTGIEPNAPRNPLGLLNSLDSQLDNSQARLNMNAEYKLPVDGLKFTGNAGIDYNEFDSYSLRDANSGAGDRVASKNYSRGIRRNNLLDGRLDYTKDLEKLNTQMDLTLGSSVQTFFRQSFDRGLENGSLVDFLSSPDENSIVTFFGRASFDINDLLVLSGSYSRNGSSRFSENNRWANFYGVSGALKLTNTDFVKNSTVLSQLKLRGGFGQTGQQEISAPFAYLSTFTPGQQTAAVQFGNQFVTTVRPEGSIDLVWETTDQWNAGIDLGFFNNRLTGSVDGFYRETSDLLLFGPLPAGGLENGSIQNAGSTLSRGIETSVNVKVLESENISWNIGANLTFQEIEITDLAGANDDPVQVGGISGGVGNTIQEWAVGSDPTTFHVYRQVYDQDGAPLDGVFVDTNGDNVINDADRVRYKKANHDAYFGLTTNFSYKRFDLSATLRGAAGGYNYNNVSSNSANLATIFPTNTQNPLYLNTPSDFLNTGFSDQEVFSDYYVQKADFVKLDNVSLGYNFPGDKVDIRASITGTNLLTITDYDGVDPEVFNGIDNNLFPRNRGIILGLGFNF</sequence>
<organism evidence="11 12">
    <name type="scientific">Nonlabens mediterrranea</name>
    <dbReference type="NCBI Taxonomy" id="1419947"/>
    <lineage>
        <taxon>Bacteria</taxon>
        <taxon>Pseudomonadati</taxon>
        <taxon>Bacteroidota</taxon>
        <taxon>Flavobacteriia</taxon>
        <taxon>Flavobacteriales</taxon>
        <taxon>Flavobacteriaceae</taxon>
        <taxon>Nonlabens</taxon>
    </lineage>
</organism>
<dbReference type="NCBIfam" id="TIGR04056">
    <property type="entry name" value="OMP_RagA_SusC"/>
    <property type="match status" value="1"/>
</dbReference>
<keyword evidence="7 8" id="KW-0998">Cell outer membrane</keyword>
<dbReference type="Gene3D" id="2.60.40.1120">
    <property type="entry name" value="Carboxypeptidase-like, regulatory domain"/>
    <property type="match status" value="1"/>
</dbReference>
<dbReference type="InterPro" id="IPR036942">
    <property type="entry name" value="Beta-barrel_TonB_sf"/>
</dbReference>